<keyword evidence="3" id="KW-1185">Reference proteome</keyword>
<sequence length="99" mass="10911">MKRRTGEGGPSRELLLGSEELEESHATGMACSWSPSGAVKYSQAATADSNDRHPDQYSCGHWGTWGPVMSELPVPREQARLETQAHQEKPCQKVRSSGW</sequence>
<dbReference type="AlphaFoldDB" id="A0AAV7W4C2"/>
<feature type="region of interest" description="Disordered" evidence="1">
    <location>
        <begin position="80"/>
        <end position="99"/>
    </location>
</feature>
<feature type="compositionally biased region" description="Basic and acidic residues" evidence="1">
    <location>
        <begin position="80"/>
        <end position="91"/>
    </location>
</feature>
<protein>
    <submittedName>
        <fullName evidence="2">Uncharacterized protein</fullName>
    </submittedName>
</protein>
<proteinExistence type="predicted"/>
<gene>
    <name evidence="2" type="ORF">NDU88_003105</name>
</gene>
<organism evidence="2 3">
    <name type="scientific">Pleurodeles waltl</name>
    <name type="common">Iberian ribbed newt</name>
    <dbReference type="NCBI Taxonomy" id="8319"/>
    <lineage>
        <taxon>Eukaryota</taxon>
        <taxon>Metazoa</taxon>
        <taxon>Chordata</taxon>
        <taxon>Craniata</taxon>
        <taxon>Vertebrata</taxon>
        <taxon>Euteleostomi</taxon>
        <taxon>Amphibia</taxon>
        <taxon>Batrachia</taxon>
        <taxon>Caudata</taxon>
        <taxon>Salamandroidea</taxon>
        <taxon>Salamandridae</taxon>
        <taxon>Pleurodelinae</taxon>
        <taxon>Pleurodeles</taxon>
    </lineage>
</organism>
<name>A0AAV7W4C2_PLEWA</name>
<evidence type="ECO:0000256" key="1">
    <source>
        <dbReference type="SAM" id="MobiDB-lite"/>
    </source>
</evidence>
<evidence type="ECO:0000313" key="3">
    <source>
        <dbReference type="Proteomes" id="UP001066276"/>
    </source>
</evidence>
<accession>A0AAV7W4C2</accession>
<reference evidence="2" key="1">
    <citation type="journal article" date="2022" name="bioRxiv">
        <title>Sequencing and chromosome-scale assembly of the giantPleurodeles waltlgenome.</title>
        <authorList>
            <person name="Brown T."/>
            <person name="Elewa A."/>
            <person name="Iarovenko S."/>
            <person name="Subramanian E."/>
            <person name="Araus A.J."/>
            <person name="Petzold A."/>
            <person name="Susuki M."/>
            <person name="Suzuki K.-i.T."/>
            <person name="Hayashi T."/>
            <person name="Toyoda A."/>
            <person name="Oliveira C."/>
            <person name="Osipova E."/>
            <person name="Leigh N.D."/>
            <person name="Simon A."/>
            <person name="Yun M.H."/>
        </authorList>
    </citation>
    <scope>NUCLEOTIDE SEQUENCE</scope>
    <source>
        <strain evidence="2">20211129_DDA</strain>
        <tissue evidence="2">Liver</tissue>
    </source>
</reference>
<comment type="caution">
    <text evidence="2">The sequence shown here is derived from an EMBL/GenBank/DDBJ whole genome shotgun (WGS) entry which is preliminary data.</text>
</comment>
<evidence type="ECO:0000313" key="2">
    <source>
        <dbReference type="EMBL" id="KAJ1207715.1"/>
    </source>
</evidence>
<dbReference type="EMBL" id="JANPWB010000002">
    <property type="protein sequence ID" value="KAJ1207715.1"/>
    <property type="molecule type" value="Genomic_DNA"/>
</dbReference>
<dbReference type="Proteomes" id="UP001066276">
    <property type="component" value="Chromosome 1_2"/>
</dbReference>